<dbReference type="EMBL" id="PGCJ01000230">
    <property type="protein sequence ID" value="PLW36998.1"/>
    <property type="molecule type" value="Genomic_DNA"/>
</dbReference>
<keyword evidence="3" id="KW-1185">Reference proteome</keyword>
<sequence length="364" mass="40749">MASYRPAITCKEAHVHQNMSGLNHQAAERQTDYAEKVSLFINQETNNPHNDTGDNRAVQKKLRRFPKNLAIEGDLASDVMTSRPPASLPPRGSKAGTGRRTKGASSSSSPPPVTVDEALQYFSTRFVSSKTTMKQRQSMLVKSIAYLVHNDFAPEKLKEWTDALAKTSGPGAVGEEIAIVTHGFYTLLLKYPGEDIKNSVLRAKMTEWLDEAKFCLARPLLNAPNLSVWSRELFKPERGFSPQLQGWSTLNNLLIQFNEQNLRSLRMSISERDFSGVARNLEVIKEIFSSQPPTPLSSHTRVAALALLFHAMHIASPEVQTKAVDTATSLLGERRFFLFEHERTLLDKFTNDYVLDRPGKQIPI</sequence>
<reference evidence="2 3" key="1">
    <citation type="submission" date="2017-11" db="EMBL/GenBank/DDBJ databases">
        <title>De novo assembly and phasing of dikaryotic genomes from two isolates of Puccinia coronata f. sp. avenae, the causal agent of oat crown rust.</title>
        <authorList>
            <person name="Miller M.E."/>
            <person name="Zhang Y."/>
            <person name="Omidvar V."/>
            <person name="Sperschneider J."/>
            <person name="Schwessinger B."/>
            <person name="Raley C."/>
            <person name="Palmer J.M."/>
            <person name="Garnica D."/>
            <person name="Upadhyaya N."/>
            <person name="Rathjen J."/>
            <person name="Taylor J.M."/>
            <person name="Park R.F."/>
            <person name="Dodds P.N."/>
            <person name="Hirsch C.D."/>
            <person name="Kianian S.F."/>
            <person name="Figueroa M."/>
        </authorList>
    </citation>
    <scope>NUCLEOTIDE SEQUENCE [LARGE SCALE GENOMIC DNA]</scope>
    <source>
        <strain evidence="2">12NC29</strain>
    </source>
</reference>
<proteinExistence type="predicted"/>
<evidence type="ECO:0000313" key="3">
    <source>
        <dbReference type="Proteomes" id="UP000235388"/>
    </source>
</evidence>
<dbReference type="OrthoDB" id="10652082at2759"/>
<feature type="region of interest" description="Disordered" evidence="1">
    <location>
        <begin position="74"/>
        <end position="114"/>
    </location>
</feature>
<gene>
    <name evidence="2" type="ORF">PCANC_13998</name>
</gene>
<evidence type="ECO:0000313" key="2">
    <source>
        <dbReference type="EMBL" id="PLW36998.1"/>
    </source>
</evidence>
<organism evidence="2 3">
    <name type="scientific">Puccinia coronata f. sp. avenae</name>
    <dbReference type="NCBI Taxonomy" id="200324"/>
    <lineage>
        <taxon>Eukaryota</taxon>
        <taxon>Fungi</taxon>
        <taxon>Dikarya</taxon>
        <taxon>Basidiomycota</taxon>
        <taxon>Pucciniomycotina</taxon>
        <taxon>Pucciniomycetes</taxon>
        <taxon>Pucciniales</taxon>
        <taxon>Pucciniaceae</taxon>
        <taxon>Puccinia</taxon>
    </lineage>
</organism>
<protein>
    <submittedName>
        <fullName evidence="2">Uncharacterized protein</fullName>
    </submittedName>
</protein>
<accession>A0A2N5UGY8</accession>
<comment type="caution">
    <text evidence="2">The sequence shown here is derived from an EMBL/GenBank/DDBJ whole genome shotgun (WGS) entry which is preliminary data.</text>
</comment>
<dbReference type="AlphaFoldDB" id="A0A2N5UGY8"/>
<name>A0A2N5UGY8_9BASI</name>
<dbReference type="Proteomes" id="UP000235388">
    <property type="component" value="Unassembled WGS sequence"/>
</dbReference>
<evidence type="ECO:0000256" key="1">
    <source>
        <dbReference type="SAM" id="MobiDB-lite"/>
    </source>
</evidence>